<protein>
    <submittedName>
        <fullName evidence="1">Uncharacterized protein</fullName>
    </submittedName>
</protein>
<gene>
    <name evidence="1" type="ORF">PHYBLDRAFT_151920</name>
</gene>
<reference evidence="2" key="1">
    <citation type="submission" date="2015-06" db="EMBL/GenBank/DDBJ databases">
        <title>Expansion of signal transduction pathways in fungi by whole-genome duplication.</title>
        <authorList>
            <consortium name="DOE Joint Genome Institute"/>
            <person name="Corrochano L.M."/>
            <person name="Kuo A."/>
            <person name="Marcet-Houben M."/>
            <person name="Polaino S."/>
            <person name="Salamov A."/>
            <person name="Villalobos J.M."/>
            <person name="Alvarez M.I."/>
            <person name="Avalos J."/>
            <person name="Benito E.P."/>
            <person name="Benoit I."/>
            <person name="Burger G."/>
            <person name="Camino L.P."/>
            <person name="Canovas D."/>
            <person name="Cerda-Olmedo E."/>
            <person name="Cheng J.-F."/>
            <person name="Dominguez A."/>
            <person name="Elias M."/>
            <person name="Eslava A.P."/>
            <person name="Glaser F."/>
            <person name="Grimwood J."/>
            <person name="Gutierrez G."/>
            <person name="Heitman J."/>
            <person name="Henrissat B."/>
            <person name="Iturriaga E.A."/>
            <person name="Lang B.F."/>
            <person name="Lavin J.L."/>
            <person name="Lee S."/>
            <person name="Li W."/>
            <person name="Lindquist E."/>
            <person name="Lopez-Garcia S."/>
            <person name="Luque E.M."/>
            <person name="Marcos A.T."/>
            <person name="Martin J."/>
            <person name="McCluskey K."/>
            <person name="Medina H.R."/>
            <person name="Miralles-Duran A."/>
            <person name="Miyazaki A."/>
            <person name="Munoz-Torres E."/>
            <person name="Oguiza J.A."/>
            <person name="Ohm R."/>
            <person name="Olmedo M."/>
            <person name="Orejas M."/>
            <person name="Ortiz-Castellanos L."/>
            <person name="Pisabarro A.G."/>
            <person name="Rodriguez-Romero J."/>
            <person name="Ruiz-Herrera J."/>
            <person name="Ruiz-Vazquez R."/>
            <person name="Sanz C."/>
            <person name="Schackwitz W."/>
            <person name="Schmutz J."/>
            <person name="Shahriari M."/>
            <person name="Shelest E."/>
            <person name="Silva-Franco F."/>
            <person name="Soanes D."/>
            <person name="Syed K."/>
            <person name="Tagua V.G."/>
            <person name="Talbot N.J."/>
            <person name="Thon M."/>
            <person name="De vries R.P."/>
            <person name="Wiebenga A."/>
            <person name="Yadav J.S."/>
            <person name="Braun E.L."/>
            <person name="Baker S."/>
            <person name="Garre V."/>
            <person name="Horwitz B."/>
            <person name="Torres-Martinez S."/>
            <person name="Idnurm A."/>
            <person name="Herrera-Estrella A."/>
            <person name="Gabaldon T."/>
            <person name="Grigoriev I.V."/>
        </authorList>
    </citation>
    <scope>NUCLEOTIDE SEQUENCE [LARGE SCALE GENOMIC DNA]</scope>
    <source>
        <strain evidence="2">NRRL 1555(-)</strain>
    </source>
</reference>
<proteinExistence type="predicted"/>
<accession>A0A162ZIA7</accession>
<organism evidence="1 2">
    <name type="scientific">Phycomyces blakesleeanus (strain ATCC 8743b / DSM 1359 / FGSC 10004 / NBRC 33097 / NRRL 1555)</name>
    <dbReference type="NCBI Taxonomy" id="763407"/>
    <lineage>
        <taxon>Eukaryota</taxon>
        <taxon>Fungi</taxon>
        <taxon>Fungi incertae sedis</taxon>
        <taxon>Mucoromycota</taxon>
        <taxon>Mucoromycotina</taxon>
        <taxon>Mucoromycetes</taxon>
        <taxon>Mucorales</taxon>
        <taxon>Phycomycetaceae</taxon>
        <taxon>Phycomyces</taxon>
    </lineage>
</organism>
<evidence type="ECO:0000313" key="1">
    <source>
        <dbReference type="EMBL" id="OAD66981.1"/>
    </source>
</evidence>
<name>A0A162ZIA7_PHYB8</name>
<evidence type="ECO:0000313" key="2">
    <source>
        <dbReference type="Proteomes" id="UP000077315"/>
    </source>
</evidence>
<dbReference type="RefSeq" id="XP_018285021.1">
    <property type="nucleotide sequence ID" value="XM_018432785.1"/>
</dbReference>
<dbReference type="InParanoid" id="A0A162ZIA7"/>
<dbReference type="VEuPathDB" id="FungiDB:PHYBLDRAFT_151920"/>
<keyword evidence="2" id="KW-1185">Reference proteome</keyword>
<dbReference type="GeneID" id="28993691"/>
<dbReference type="AlphaFoldDB" id="A0A162ZIA7"/>
<dbReference type="EMBL" id="KV441026">
    <property type="protein sequence ID" value="OAD66981.1"/>
    <property type="molecule type" value="Genomic_DNA"/>
</dbReference>
<sequence>MTQLASMYCKVGQLMDGQKRNIGAAAWQESMPASLPALFSLSPSPVPAMSEQEMSSVILILAHHTHTYLTNWRLIDNEMGLEVELLSEMSFLHLLQKDVMLDGESDVKDMNIATVHVLRVKHPS</sequence>
<dbReference type="Proteomes" id="UP000077315">
    <property type="component" value="Unassembled WGS sequence"/>
</dbReference>